<gene>
    <name evidence="2" type="ORF">BJ085DRAFT_30047</name>
</gene>
<sequence>MATRDVFYNLSDPLRAESIPILPESPLRPVFSTPSSTGYSISWSNYPPSPILHTSEAVQGLGNPLSSPTDHYTASMLGGQALYTPINEAQQGRSLPRFISNPPETRQTLVTPPVSSPVQSLSDDGDDRFGSADRVDTDDSDGEDQQVPTNDGK</sequence>
<feature type="region of interest" description="Disordered" evidence="1">
    <location>
        <begin position="84"/>
        <end position="153"/>
    </location>
</feature>
<feature type="compositionally biased region" description="Basic and acidic residues" evidence="1">
    <location>
        <begin position="127"/>
        <end position="137"/>
    </location>
</feature>
<dbReference type="EMBL" id="ML002920">
    <property type="protein sequence ID" value="RKP35247.1"/>
    <property type="molecule type" value="Genomic_DNA"/>
</dbReference>
<organism evidence="2 3">
    <name type="scientific">Dimargaris cristalligena</name>
    <dbReference type="NCBI Taxonomy" id="215637"/>
    <lineage>
        <taxon>Eukaryota</taxon>
        <taxon>Fungi</taxon>
        <taxon>Fungi incertae sedis</taxon>
        <taxon>Zoopagomycota</taxon>
        <taxon>Kickxellomycotina</taxon>
        <taxon>Dimargaritomycetes</taxon>
        <taxon>Dimargaritales</taxon>
        <taxon>Dimargaritaceae</taxon>
        <taxon>Dimargaris</taxon>
    </lineage>
</organism>
<evidence type="ECO:0000313" key="3">
    <source>
        <dbReference type="Proteomes" id="UP000268162"/>
    </source>
</evidence>
<keyword evidence="3" id="KW-1185">Reference proteome</keyword>
<evidence type="ECO:0000256" key="1">
    <source>
        <dbReference type="SAM" id="MobiDB-lite"/>
    </source>
</evidence>
<name>A0A4P9ZPK3_9FUNG</name>
<protein>
    <submittedName>
        <fullName evidence="2">Uncharacterized protein</fullName>
    </submittedName>
</protein>
<evidence type="ECO:0000313" key="2">
    <source>
        <dbReference type="EMBL" id="RKP35247.1"/>
    </source>
</evidence>
<dbReference type="Proteomes" id="UP000268162">
    <property type="component" value="Unassembled WGS sequence"/>
</dbReference>
<dbReference type="AlphaFoldDB" id="A0A4P9ZPK3"/>
<reference evidence="3" key="1">
    <citation type="journal article" date="2018" name="Nat. Microbiol.">
        <title>Leveraging single-cell genomics to expand the fungal tree of life.</title>
        <authorList>
            <person name="Ahrendt S.R."/>
            <person name="Quandt C.A."/>
            <person name="Ciobanu D."/>
            <person name="Clum A."/>
            <person name="Salamov A."/>
            <person name="Andreopoulos B."/>
            <person name="Cheng J.F."/>
            <person name="Woyke T."/>
            <person name="Pelin A."/>
            <person name="Henrissat B."/>
            <person name="Reynolds N.K."/>
            <person name="Benny G.L."/>
            <person name="Smith M.E."/>
            <person name="James T.Y."/>
            <person name="Grigoriev I.V."/>
        </authorList>
    </citation>
    <scope>NUCLEOTIDE SEQUENCE [LARGE SCALE GENOMIC DNA]</scope>
    <source>
        <strain evidence="3">RSA 468</strain>
    </source>
</reference>
<proteinExistence type="predicted"/>
<accession>A0A4P9ZPK3</accession>